<proteinExistence type="inferred from homology"/>
<feature type="binding site" evidence="6">
    <location>
        <position position="99"/>
    </location>
    <ligand>
        <name>S-adenosyl-L-methionine</name>
        <dbReference type="ChEBI" id="CHEBI:59789"/>
    </ligand>
</feature>
<keyword evidence="1 6" id="KW-0963">Cytoplasm</keyword>
<feature type="region of interest" description="Disordered" evidence="7">
    <location>
        <begin position="147"/>
        <end position="198"/>
    </location>
</feature>
<dbReference type="AlphaFoldDB" id="A0A087VVU5"/>
<dbReference type="SUPFAM" id="SSF53335">
    <property type="entry name" value="S-adenosyl-L-methionine-dependent methyltransferases"/>
    <property type="match status" value="2"/>
</dbReference>
<feature type="compositionally biased region" description="Basic and acidic residues" evidence="7">
    <location>
        <begin position="147"/>
        <end position="158"/>
    </location>
</feature>
<comment type="similarity">
    <text evidence="6">Belongs to the methyltransferase superfamily. RNA methyltransferase RsmG family.</text>
</comment>
<dbReference type="EC" id="2.1.1.-" evidence="6"/>
<evidence type="ECO:0000256" key="2">
    <source>
        <dbReference type="ARBA" id="ARBA00022552"/>
    </source>
</evidence>
<evidence type="ECO:0000256" key="5">
    <source>
        <dbReference type="ARBA" id="ARBA00022691"/>
    </source>
</evidence>
<sequence length="280" mass="30153">MIKDAGNGASAGMDLPQTDVLEGNQVLAQVLGDALAPLKVFHEKLAREGVERGIIGPRDQGIIWERHILNSAAIVPFVKEALAEGIGPRIADVGSGGGFPGIVLAACMPSCDVTLIEPMERRVLWLGEVIDEMNLENVTVIRKRAEEVMPSSKKVDKSGRRKVRRVENHPRHQNSGMGGSNRRGSERGANESEIVGDSSQAPYDMVTCRAVAPMTKLTSWTLPLLHAGGRLIALKGRSAEAEIDKAAKEIKKNRGMNPRVCEAPVGPGLEETHVVLVDKV</sequence>
<feature type="binding site" evidence="6">
    <location>
        <begin position="145"/>
        <end position="146"/>
    </location>
    <ligand>
        <name>S-adenosyl-L-methionine</name>
        <dbReference type="ChEBI" id="CHEBI:59789"/>
    </ligand>
</feature>
<keyword evidence="5 6" id="KW-0949">S-adenosyl-L-methionine</keyword>
<dbReference type="EMBL" id="CP006018">
    <property type="protein sequence ID" value="AIC92615.1"/>
    <property type="molecule type" value="Genomic_DNA"/>
</dbReference>
<evidence type="ECO:0000256" key="4">
    <source>
        <dbReference type="ARBA" id="ARBA00022679"/>
    </source>
</evidence>
<protein>
    <recommendedName>
        <fullName evidence="6">Ribosomal RNA small subunit methyltransferase G</fullName>
        <ecNumber evidence="6">2.1.1.-</ecNumber>
    </recommendedName>
    <alternativeName>
        <fullName evidence="6">16S rRNA 7-methylguanosine methyltransferase</fullName>
        <shortName evidence="6">16S rRNA m7G methyltransferase</shortName>
    </alternativeName>
</protein>
<evidence type="ECO:0000313" key="8">
    <source>
        <dbReference type="EMBL" id="AIC92615.1"/>
    </source>
</evidence>
<dbReference type="InterPro" id="IPR003682">
    <property type="entry name" value="rRNA_ssu_MeTfrase_G"/>
</dbReference>
<dbReference type="Gene3D" id="3.40.50.150">
    <property type="entry name" value="Vaccinia Virus protein VP39"/>
    <property type="match status" value="1"/>
</dbReference>
<reference evidence="8 9" key="1">
    <citation type="journal article" date="2014" name="Appl. Environ. Microbiol.">
        <title>Genomic encyclopedia of type strains of the genus Bifidobacterium.</title>
        <authorList>
            <person name="Milani C."/>
            <person name="Lugli G.A."/>
            <person name="Duranti S."/>
            <person name="Turroni F."/>
            <person name="Bottacini F."/>
            <person name="Mangifesta M."/>
            <person name="Sanchez B."/>
            <person name="Viappiani A."/>
            <person name="Mancabelli L."/>
            <person name="Taminiau B."/>
            <person name="Delcenserie V."/>
            <person name="Barrangou R."/>
            <person name="Margolles A."/>
            <person name="van Sinderen D."/>
            <person name="Ventura M."/>
        </authorList>
    </citation>
    <scope>NUCLEOTIDE SEQUENCE [LARGE SCALE GENOMIC DNA]</scope>
    <source>
        <strain evidence="8 9">LMG 11587</strain>
    </source>
</reference>
<feature type="binding site" evidence="6">
    <location>
        <position position="94"/>
    </location>
    <ligand>
        <name>S-adenosyl-L-methionine</name>
        <dbReference type="ChEBI" id="CHEBI:59789"/>
    </ligand>
</feature>
<dbReference type="InterPro" id="IPR029063">
    <property type="entry name" value="SAM-dependent_MTases_sf"/>
</dbReference>
<keyword evidence="2 6" id="KW-0698">rRNA processing</keyword>
<evidence type="ECO:0000256" key="6">
    <source>
        <dbReference type="HAMAP-Rule" id="MF_00074"/>
    </source>
</evidence>
<dbReference type="Proteomes" id="UP000028569">
    <property type="component" value="Chromosome"/>
</dbReference>
<evidence type="ECO:0000313" key="9">
    <source>
        <dbReference type="Proteomes" id="UP000028569"/>
    </source>
</evidence>
<keyword evidence="3 6" id="KW-0489">Methyltransferase</keyword>
<accession>A0A087VVU5</accession>
<dbReference type="GO" id="GO:0005829">
    <property type="term" value="C:cytosol"/>
    <property type="evidence" value="ECO:0007669"/>
    <property type="project" value="TreeGrafter"/>
</dbReference>
<dbReference type="Pfam" id="PF02527">
    <property type="entry name" value="GidB"/>
    <property type="match status" value="2"/>
</dbReference>
<dbReference type="HAMAP" id="MF_00074">
    <property type="entry name" value="16SrRNA_methyltr_G"/>
    <property type="match status" value="1"/>
</dbReference>
<dbReference type="PIRSF" id="PIRSF003078">
    <property type="entry name" value="GidB"/>
    <property type="match status" value="1"/>
</dbReference>
<comment type="subcellular location">
    <subcellularLocation>
        <location evidence="6">Cytoplasm</location>
    </subcellularLocation>
</comment>
<dbReference type="KEGG" id="bii:BINDI_1361"/>
<evidence type="ECO:0000256" key="7">
    <source>
        <dbReference type="SAM" id="MobiDB-lite"/>
    </source>
</evidence>
<name>A0A087VVU5_9BIFI</name>
<evidence type="ECO:0000256" key="1">
    <source>
        <dbReference type="ARBA" id="ARBA00022490"/>
    </source>
</evidence>
<evidence type="ECO:0000256" key="3">
    <source>
        <dbReference type="ARBA" id="ARBA00022603"/>
    </source>
</evidence>
<dbReference type="PANTHER" id="PTHR31760:SF0">
    <property type="entry name" value="S-ADENOSYL-L-METHIONINE-DEPENDENT METHYLTRANSFERASES SUPERFAMILY PROTEIN"/>
    <property type="match status" value="1"/>
</dbReference>
<comment type="function">
    <text evidence="6">Specifically methylates the N7 position of a guanine in 16S rRNA.</text>
</comment>
<dbReference type="PANTHER" id="PTHR31760">
    <property type="entry name" value="S-ADENOSYL-L-METHIONINE-DEPENDENT METHYLTRANSFERASES SUPERFAMILY PROTEIN"/>
    <property type="match status" value="1"/>
</dbReference>
<dbReference type="GO" id="GO:0070043">
    <property type="term" value="F:rRNA (guanine-N7-)-methyltransferase activity"/>
    <property type="evidence" value="ECO:0007669"/>
    <property type="project" value="UniProtKB-UniRule"/>
</dbReference>
<feature type="binding site" evidence="6">
    <location>
        <position position="209"/>
    </location>
    <ligand>
        <name>S-adenosyl-L-methionine</name>
        <dbReference type="ChEBI" id="CHEBI:59789"/>
    </ligand>
</feature>
<keyword evidence="4 6" id="KW-0808">Transferase</keyword>
<comment type="caution">
    <text evidence="6">Lacks conserved residue(s) required for the propagation of feature annotation.</text>
</comment>
<keyword evidence="9" id="KW-1185">Reference proteome</keyword>
<organism evidence="8 9">
    <name type="scientific">Bifidobacterium [indicum] DSM 20214 = LMG 11587</name>
    <dbReference type="NCBI Taxonomy" id="1341694"/>
    <lineage>
        <taxon>Bacteria</taxon>
        <taxon>Bacillati</taxon>
        <taxon>Actinomycetota</taxon>
        <taxon>Actinomycetes</taxon>
        <taxon>Bifidobacteriales</taxon>
        <taxon>Bifidobacteriaceae</taxon>
        <taxon>Bifidobacterium</taxon>
    </lineage>
</organism>
<gene>
    <name evidence="6" type="primary">rsmG</name>
    <name evidence="8" type="ORF">BINDI_1361</name>
</gene>
<dbReference type="HOGENOM" id="CLU_065341_5_0_11"/>
<dbReference type="RefSeq" id="WP_237742944.1">
    <property type="nucleotide sequence ID" value="NZ_CP006018.1"/>
</dbReference>